<evidence type="ECO:0000256" key="2">
    <source>
        <dbReference type="ARBA" id="ARBA00005563"/>
    </source>
</evidence>
<evidence type="ECO:0000256" key="1">
    <source>
        <dbReference type="ARBA" id="ARBA00004123"/>
    </source>
</evidence>
<dbReference type="GO" id="GO:0000723">
    <property type="term" value="P:telomere maintenance"/>
    <property type="evidence" value="ECO:0007669"/>
    <property type="project" value="TreeGrafter"/>
</dbReference>
<reference evidence="7 8" key="1">
    <citation type="journal article" date="2013" name="PLoS ONE">
        <title>Predicting the Proteins of Angomonas deanei, Strigomonas culicis and Their Respective Endosymbionts Reveals New Aspects of the Trypanosomatidae Family.</title>
        <authorList>
            <person name="Motta M.C."/>
            <person name="Martins A.C."/>
            <person name="de Souza S.S."/>
            <person name="Catta-Preta C.M."/>
            <person name="Silva R."/>
            <person name="Klein C.C."/>
            <person name="de Almeida L.G."/>
            <person name="de Lima Cunha O."/>
            <person name="Ciapina L.P."/>
            <person name="Brocchi M."/>
            <person name="Colabardini A.C."/>
            <person name="de Araujo Lima B."/>
            <person name="Machado C.R."/>
            <person name="de Almeida Soares C.M."/>
            <person name="Probst C.M."/>
            <person name="de Menezes C.B."/>
            <person name="Thompson C.E."/>
            <person name="Bartholomeu D.C."/>
            <person name="Gradia D.F."/>
            <person name="Pavoni D.P."/>
            <person name="Grisard E.C."/>
            <person name="Fantinatti-Garboggini F."/>
            <person name="Marchini F.K."/>
            <person name="Rodrigues-Luiz G.F."/>
            <person name="Wagner G."/>
            <person name="Goldman G.H."/>
            <person name="Fietto J.L."/>
            <person name="Elias M.C."/>
            <person name="Goldman M.H."/>
            <person name="Sagot M.F."/>
            <person name="Pereira M."/>
            <person name="Stoco P.H."/>
            <person name="de Mendonca-Neto R.P."/>
            <person name="Teixeira S.M."/>
            <person name="Maciel T.E."/>
            <person name="de Oliveira Mendes T.A."/>
            <person name="Urmenyi T.P."/>
            <person name="de Souza W."/>
            <person name="Schenkman S."/>
            <person name="de Vasconcelos A.T."/>
        </authorList>
    </citation>
    <scope>NUCLEOTIDE SEQUENCE [LARGE SCALE GENOMIC DNA]</scope>
</reference>
<evidence type="ECO:0000313" key="7">
    <source>
        <dbReference type="EMBL" id="EPY34561.1"/>
    </source>
</evidence>
<name>S9W5H4_9TRYP</name>
<dbReference type="Pfam" id="PF04005">
    <property type="entry name" value="Hus1"/>
    <property type="match status" value="1"/>
</dbReference>
<dbReference type="InterPro" id="IPR016580">
    <property type="entry name" value="HUS1"/>
</dbReference>
<dbReference type="InterPro" id="IPR007150">
    <property type="entry name" value="HUS1/Mec3"/>
</dbReference>
<evidence type="ECO:0000256" key="3">
    <source>
        <dbReference type="ARBA" id="ARBA00023242"/>
    </source>
</evidence>
<keyword evidence="8" id="KW-1185">Reference proteome</keyword>
<dbReference type="OrthoDB" id="337750at2759"/>
<protein>
    <recommendedName>
        <fullName evidence="4">Checkpoint protein</fullName>
    </recommendedName>
</protein>
<keyword evidence="3" id="KW-0539">Nucleus</keyword>
<feature type="region of interest" description="Disordered" evidence="5">
    <location>
        <begin position="195"/>
        <end position="214"/>
    </location>
</feature>
<dbReference type="GO" id="GO:0035861">
    <property type="term" value="C:site of double-strand break"/>
    <property type="evidence" value="ECO:0007669"/>
    <property type="project" value="TreeGrafter"/>
</dbReference>
<gene>
    <name evidence="7" type="ORF">STCU_01524</name>
    <name evidence="6" type="ORF">STCU_02146</name>
</gene>
<dbReference type="PANTHER" id="PTHR12900">
    <property type="entry name" value="MITOTIC AND DNA DAMAGE CHECKPOINT PROTEIN HUS1"/>
    <property type="match status" value="1"/>
</dbReference>
<dbReference type="GO" id="GO:0005730">
    <property type="term" value="C:nucleolus"/>
    <property type="evidence" value="ECO:0007669"/>
    <property type="project" value="InterPro"/>
</dbReference>
<comment type="caution">
    <text evidence="7">The sequence shown here is derived from an EMBL/GenBank/DDBJ whole genome shotgun (WGS) entry which is preliminary data.</text>
</comment>
<dbReference type="EMBL" id="ATMH01001524">
    <property type="protein sequence ID" value="EPY34561.1"/>
    <property type="molecule type" value="Genomic_DNA"/>
</dbReference>
<dbReference type="GO" id="GO:0044778">
    <property type="term" value="P:meiotic DNA integrity checkpoint signaling"/>
    <property type="evidence" value="ECO:0007669"/>
    <property type="project" value="TreeGrafter"/>
</dbReference>
<dbReference type="EMBL" id="ATMH01002146">
    <property type="protein sequence ID" value="EPY33582.1"/>
    <property type="molecule type" value="Genomic_DNA"/>
</dbReference>
<sequence>MKLKAVIEEAKSFLGVIQVCRSIQKVCIIRFQANRIRFLSSVDMTEGAQVWIGCKTNYVFSDFRVDSSLQDKSITCEILDMNQLFHALKQADTHERHHGRQYRTEVRLKQQGNRPLLKFTMGGGMGQPDLSFNVFIRILCEKEIESIIAPPLDDNNLQIVVPNLQELMVFVERLKNTSCTNIVFRCQTNLSEEDDLLNGHGKRPRPSTEGDGGSGHTATFVVYAEHFLASFCLKYENVERVMPRRSEEDEDEEEPEQRNNVLDQHVSVTVEMKQFARFFAAVGDVNPLRMSMYLVDQRALVLSVHANNGNTTMVAYIPAMV</sequence>
<dbReference type="PANTHER" id="PTHR12900:SF0">
    <property type="entry name" value="CHECKPOINT PROTEIN"/>
    <property type="match status" value="1"/>
</dbReference>
<proteinExistence type="inferred from homology"/>
<comment type="similarity">
    <text evidence="2 4">Belongs to the HUS1 family.</text>
</comment>
<evidence type="ECO:0000256" key="5">
    <source>
        <dbReference type="SAM" id="MobiDB-lite"/>
    </source>
</evidence>
<accession>S9W5H4</accession>
<dbReference type="GO" id="GO:0000724">
    <property type="term" value="P:double-strand break repair via homologous recombination"/>
    <property type="evidence" value="ECO:0007669"/>
    <property type="project" value="TreeGrafter"/>
</dbReference>
<dbReference type="AlphaFoldDB" id="S9W5H4"/>
<dbReference type="GO" id="GO:0006289">
    <property type="term" value="P:nucleotide-excision repair"/>
    <property type="evidence" value="ECO:0007669"/>
    <property type="project" value="TreeGrafter"/>
</dbReference>
<dbReference type="GO" id="GO:0033314">
    <property type="term" value="P:mitotic DNA replication checkpoint signaling"/>
    <property type="evidence" value="ECO:0007669"/>
    <property type="project" value="TreeGrafter"/>
</dbReference>
<reference evidence="7" key="2">
    <citation type="submission" date="2013-03" db="EMBL/GenBank/DDBJ databases">
        <authorList>
            <person name="Motta M.C.M."/>
            <person name="Martins A.C.A."/>
            <person name="Preta C.M.C.C."/>
            <person name="Silva R."/>
            <person name="de Souza S.S."/>
            <person name="Klein C.C."/>
            <person name="de Almeida L.G.P."/>
            <person name="Cunha O.L."/>
            <person name="Colabardini A.C."/>
            <person name="Lima B.A."/>
            <person name="Machado C.R."/>
            <person name="Soares C.M.A."/>
            <person name="de Menezes C.B.A."/>
            <person name="Bartolomeu D.C."/>
            <person name="Grisard E.C."/>
            <person name="Fantinatti-Garboggini F."/>
            <person name="Rodrigues-Luiz G.F."/>
            <person name="Wagner G."/>
            <person name="Goldman G.H."/>
            <person name="Fietto J.L.R."/>
            <person name="Ciapina L.P."/>
            <person name="Brocchi M."/>
            <person name="Elias M.C."/>
            <person name="Goldman M.H.S."/>
            <person name="Sagot M.-F."/>
            <person name="Pereira M."/>
            <person name="Stoco P.H."/>
            <person name="Teixeira S.M.R."/>
            <person name="de Mendonca-Neto R.P."/>
            <person name="Maciel T.E.F."/>
            <person name="Mendes T.A.O."/>
            <person name="Urmenyi T.P."/>
            <person name="Teixeira M.M.G."/>
            <person name="de Camargo E.F.P."/>
            <person name="de Sousa W."/>
            <person name="Schenkman S."/>
            <person name="de Vasconcelos A.T.R."/>
        </authorList>
    </citation>
    <scope>NUCLEOTIDE SEQUENCE</scope>
</reference>
<dbReference type="Proteomes" id="UP000015354">
    <property type="component" value="Unassembled WGS sequence"/>
</dbReference>
<dbReference type="GO" id="GO:0030896">
    <property type="term" value="C:checkpoint clamp complex"/>
    <property type="evidence" value="ECO:0007669"/>
    <property type="project" value="InterPro"/>
</dbReference>
<evidence type="ECO:0000313" key="8">
    <source>
        <dbReference type="Proteomes" id="UP000015354"/>
    </source>
</evidence>
<dbReference type="GO" id="GO:0031573">
    <property type="term" value="P:mitotic intra-S DNA damage checkpoint signaling"/>
    <property type="evidence" value="ECO:0007669"/>
    <property type="project" value="TreeGrafter"/>
</dbReference>
<comment type="subcellular location">
    <subcellularLocation>
        <location evidence="1">Nucleus</location>
    </subcellularLocation>
</comment>
<evidence type="ECO:0000313" key="6">
    <source>
        <dbReference type="EMBL" id="EPY33582.1"/>
    </source>
</evidence>
<dbReference type="Gene3D" id="3.70.10.10">
    <property type="match status" value="1"/>
</dbReference>
<evidence type="ECO:0000256" key="4">
    <source>
        <dbReference type="PIRNR" id="PIRNR011312"/>
    </source>
</evidence>
<organism evidence="7 8">
    <name type="scientific">Strigomonas culicis</name>
    <dbReference type="NCBI Taxonomy" id="28005"/>
    <lineage>
        <taxon>Eukaryota</taxon>
        <taxon>Discoba</taxon>
        <taxon>Euglenozoa</taxon>
        <taxon>Kinetoplastea</taxon>
        <taxon>Metakinetoplastina</taxon>
        <taxon>Trypanosomatida</taxon>
        <taxon>Trypanosomatidae</taxon>
        <taxon>Strigomonadinae</taxon>
        <taxon>Strigomonas</taxon>
    </lineage>
</organism>
<dbReference type="PIRSF" id="PIRSF011312">
    <property type="entry name" value="Cell_cycle_HUS1"/>
    <property type="match status" value="1"/>
</dbReference>